<dbReference type="PANTHER" id="PTHR42938:SF47">
    <property type="entry name" value="HYDROXYPYRUVATE REDUCTASE"/>
    <property type="match status" value="1"/>
</dbReference>
<dbReference type="InterPro" id="IPR036291">
    <property type="entry name" value="NAD(P)-bd_dom_sf"/>
</dbReference>
<evidence type="ECO:0000256" key="2">
    <source>
        <dbReference type="ARBA" id="ARBA00005216"/>
    </source>
</evidence>
<dbReference type="PROSITE" id="PS00670">
    <property type="entry name" value="D_2_HYDROXYACID_DH_2"/>
    <property type="match status" value="1"/>
</dbReference>
<comment type="pathway">
    <text evidence="2">Amino-acid biosynthesis; L-serine biosynthesis; L-serine from 3-phospho-D-glycerate: step 1/3.</text>
</comment>
<dbReference type="Gene3D" id="3.40.50.720">
    <property type="entry name" value="NAD(P)-binding Rossmann-like Domain"/>
    <property type="match status" value="2"/>
</dbReference>
<comment type="catalytic activity">
    <reaction evidence="11">
        <text>(2R)-3-phosphoglycerate + NAD(+) = 3-phosphooxypyruvate + NADH + H(+)</text>
        <dbReference type="Rhea" id="RHEA:12641"/>
        <dbReference type="ChEBI" id="CHEBI:15378"/>
        <dbReference type="ChEBI" id="CHEBI:18110"/>
        <dbReference type="ChEBI" id="CHEBI:57540"/>
        <dbReference type="ChEBI" id="CHEBI:57945"/>
        <dbReference type="ChEBI" id="CHEBI:58272"/>
        <dbReference type="EC" id="1.1.1.95"/>
    </reaction>
</comment>
<evidence type="ECO:0000256" key="6">
    <source>
        <dbReference type="ARBA" id="ARBA00021582"/>
    </source>
</evidence>
<reference evidence="15" key="1">
    <citation type="submission" date="2016-10" db="EMBL/GenBank/DDBJ databases">
        <authorList>
            <person name="Varghese N."/>
            <person name="Submissions S."/>
        </authorList>
    </citation>
    <scope>NUCLEOTIDE SEQUENCE [LARGE SCALE GENOMIC DNA]</scope>
    <source>
        <strain evidence="15">DSM 8344</strain>
    </source>
</reference>
<evidence type="ECO:0000256" key="12">
    <source>
        <dbReference type="RuleBase" id="RU003719"/>
    </source>
</evidence>
<dbReference type="GO" id="GO:0051287">
    <property type="term" value="F:NAD binding"/>
    <property type="evidence" value="ECO:0007669"/>
    <property type="project" value="InterPro"/>
</dbReference>
<dbReference type="InterPro" id="IPR045865">
    <property type="entry name" value="ACT-like_dom_sf"/>
</dbReference>
<evidence type="ECO:0000259" key="13">
    <source>
        <dbReference type="PROSITE" id="PS51671"/>
    </source>
</evidence>
<dbReference type="CDD" id="cd04901">
    <property type="entry name" value="ACT_3PGDH"/>
    <property type="match status" value="1"/>
</dbReference>
<keyword evidence="8" id="KW-0520">NAD</keyword>
<organism evidence="14 15">
    <name type="scientific">Desulfosporosinus hippei DSM 8344</name>
    <dbReference type="NCBI Taxonomy" id="1121419"/>
    <lineage>
        <taxon>Bacteria</taxon>
        <taxon>Bacillati</taxon>
        <taxon>Bacillota</taxon>
        <taxon>Clostridia</taxon>
        <taxon>Eubacteriales</taxon>
        <taxon>Desulfitobacteriaceae</taxon>
        <taxon>Desulfosporosinus</taxon>
    </lineage>
</organism>
<dbReference type="PROSITE" id="PS00065">
    <property type="entry name" value="D_2_HYDROXYACID_DH_1"/>
    <property type="match status" value="1"/>
</dbReference>
<dbReference type="OrthoDB" id="9805416at2"/>
<evidence type="ECO:0000256" key="9">
    <source>
        <dbReference type="ARBA" id="ARBA00030455"/>
    </source>
</evidence>
<dbReference type="InterPro" id="IPR006140">
    <property type="entry name" value="D-isomer_DH_NAD-bd"/>
</dbReference>
<dbReference type="EC" id="1.1.1.95" evidence="5"/>
<dbReference type="Pfam" id="PF02826">
    <property type="entry name" value="2-Hacid_dh_C"/>
    <property type="match status" value="1"/>
</dbReference>
<dbReference type="EC" id="1.1.1.399" evidence="4"/>
<dbReference type="EMBL" id="FNCP01000043">
    <property type="protein sequence ID" value="SDI48993.1"/>
    <property type="molecule type" value="Genomic_DNA"/>
</dbReference>
<name>A0A1G8L040_9FIRM</name>
<proteinExistence type="inferred from homology"/>
<dbReference type="InterPro" id="IPR002912">
    <property type="entry name" value="ACT_dom"/>
</dbReference>
<evidence type="ECO:0000256" key="4">
    <source>
        <dbReference type="ARBA" id="ARBA00013001"/>
    </source>
</evidence>
<dbReference type="AlphaFoldDB" id="A0A1G8L040"/>
<dbReference type="SUPFAM" id="SSF51735">
    <property type="entry name" value="NAD(P)-binding Rossmann-fold domains"/>
    <property type="match status" value="1"/>
</dbReference>
<dbReference type="SUPFAM" id="SSF52283">
    <property type="entry name" value="Formate/glycerate dehydrogenase catalytic domain-like"/>
    <property type="match status" value="1"/>
</dbReference>
<dbReference type="GO" id="GO:0004617">
    <property type="term" value="F:phosphoglycerate dehydrogenase activity"/>
    <property type="evidence" value="ECO:0007669"/>
    <property type="project" value="UniProtKB-EC"/>
</dbReference>
<keyword evidence="15" id="KW-1185">Reference proteome</keyword>
<evidence type="ECO:0000256" key="3">
    <source>
        <dbReference type="ARBA" id="ARBA00005854"/>
    </source>
</evidence>
<comment type="similarity">
    <text evidence="3 12">Belongs to the D-isomer specific 2-hydroxyacid dehydrogenase family.</text>
</comment>
<comment type="function">
    <text evidence="1">Catalyzes the reversible oxidation of 3-phospho-D-glycerate to 3-phosphonooxypyruvate, the first step of the phosphorylated L-serine biosynthesis pathway. Also catalyzes the reversible oxidation of 2-hydroxyglutarate to 2-oxoglutarate.</text>
</comment>
<evidence type="ECO:0000256" key="11">
    <source>
        <dbReference type="ARBA" id="ARBA00048731"/>
    </source>
</evidence>
<evidence type="ECO:0000256" key="1">
    <source>
        <dbReference type="ARBA" id="ARBA00003800"/>
    </source>
</evidence>
<dbReference type="Gene3D" id="3.30.70.260">
    <property type="match status" value="1"/>
</dbReference>
<evidence type="ECO:0000256" key="10">
    <source>
        <dbReference type="ARBA" id="ARBA00048126"/>
    </source>
</evidence>
<evidence type="ECO:0000256" key="7">
    <source>
        <dbReference type="ARBA" id="ARBA00023002"/>
    </source>
</evidence>
<dbReference type="PROSITE" id="PS51671">
    <property type="entry name" value="ACT"/>
    <property type="match status" value="1"/>
</dbReference>
<feature type="domain" description="ACT" evidence="13">
    <location>
        <begin position="318"/>
        <end position="387"/>
    </location>
</feature>
<sequence length="387" mass="42232">MFNVNCINKIANVGLDLFTDNYQMVEQFNDADAVLVRSSSLHELELPSNLEAIARAGAGVNNIPLEKCAENGTVVFNTPGANANGVKEIVIASLIISSRDIFGGVNWVNSCKDDPEVAKLVEKNKAKFAGTEIKGKKLGVIGLGAIGILVANALNKLDMEVYGYDPFISVDAAWNLSKYIKQAKSLEEIYRECDFITVHVPLTDSTKGMFNKETFAMMKDGVKLLNFSRDTLVIDDDIVEALESGKVGRYVTDFPNPKVCGVNGVITVPHLGASTSESEDNCAVMAVKQVMDYLENGNIKNSVNYPNCDMGVCSHVGRIAINHRNIPNMLSQFTATFAKENINIPDMINKSKGKYAYTILDIESPATPELANKIKKIDGVLKVRIIK</sequence>
<dbReference type="PANTHER" id="PTHR42938">
    <property type="entry name" value="FORMATE DEHYDROGENASE 1"/>
    <property type="match status" value="1"/>
</dbReference>
<dbReference type="STRING" id="1121419.SAMN05443529_14313"/>
<dbReference type="InterPro" id="IPR006139">
    <property type="entry name" value="D-isomer_2_OHA_DH_cat_dom"/>
</dbReference>
<evidence type="ECO:0000313" key="15">
    <source>
        <dbReference type="Proteomes" id="UP000198656"/>
    </source>
</evidence>
<protein>
    <recommendedName>
        <fullName evidence="6">D-3-phosphoglycerate dehydrogenase</fullName>
        <ecNumber evidence="4">1.1.1.399</ecNumber>
        <ecNumber evidence="5">1.1.1.95</ecNumber>
    </recommendedName>
    <alternativeName>
        <fullName evidence="9">2-oxoglutarate reductase</fullName>
    </alternativeName>
</protein>
<evidence type="ECO:0000256" key="5">
    <source>
        <dbReference type="ARBA" id="ARBA00013143"/>
    </source>
</evidence>
<dbReference type="InterPro" id="IPR029752">
    <property type="entry name" value="D-isomer_DH_CS1"/>
</dbReference>
<keyword evidence="7 12" id="KW-0560">Oxidoreductase</keyword>
<comment type="catalytic activity">
    <reaction evidence="10">
        <text>(R)-2-hydroxyglutarate + NAD(+) = 2-oxoglutarate + NADH + H(+)</text>
        <dbReference type="Rhea" id="RHEA:49612"/>
        <dbReference type="ChEBI" id="CHEBI:15378"/>
        <dbReference type="ChEBI" id="CHEBI:15801"/>
        <dbReference type="ChEBI" id="CHEBI:16810"/>
        <dbReference type="ChEBI" id="CHEBI:57540"/>
        <dbReference type="ChEBI" id="CHEBI:57945"/>
        <dbReference type="EC" id="1.1.1.399"/>
    </reaction>
</comment>
<evidence type="ECO:0000256" key="8">
    <source>
        <dbReference type="ARBA" id="ARBA00023027"/>
    </source>
</evidence>
<gene>
    <name evidence="14" type="ORF">SAMN05443529_14313</name>
</gene>
<dbReference type="UniPathway" id="UPA00135">
    <property type="reaction ID" value="UER00196"/>
</dbReference>
<dbReference type="RefSeq" id="WP_092335726.1">
    <property type="nucleotide sequence ID" value="NZ_FNCP01000043.1"/>
</dbReference>
<accession>A0A1G8L040</accession>
<dbReference type="InterPro" id="IPR029753">
    <property type="entry name" value="D-isomer_DH_CS"/>
</dbReference>
<evidence type="ECO:0000313" key="14">
    <source>
        <dbReference type="EMBL" id="SDI48993.1"/>
    </source>
</evidence>
<dbReference type="CDD" id="cd12174">
    <property type="entry name" value="PGDH_like_3"/>
    <property type="match status" value="1"/>
</dbReference>
<dbReference type="Pfam" id="PF00389">
    <property type="entry name" value="2-Hacid_dh"/>
    <property type="match status" value="1"/>
</dbReference>
<dbReference type="SUPFAM" id="SSF55021">
    <property type="entry name" value="ACT-like"/>
    <property type="match status" value="1"/>
</dbReference>
<dbReference type="Proteomes" id="UP000198656">
    <property type="component" value="Unassembled WGS sequence"/>
</dbReference>